<keyword evidence="1" id="KW-0812">Transmembrane</keyword>
<reference evidence="3" key="1">
    <citation type="submission" date="2018-03" db="EMBL/GenBank/DDBJ databases">
        <authorList>
            <person name="Rodrigo-Torres L."/>
            <person name="Arahal R. D."/>
            <person name="Lucena T."/>
        </authorList>
    </citation>
    <scope>NUCLEOTIDE SEQUENCE [LARGE SCALE GENOMIC DNA]</scope>
    <source>
        <strain evidence="3">CECT 8504</strain>
    </source>
</reference>
<feature type="transmembrane region" description="Helical" evidence="1">
    <location>
        <begin position="69"/>
        <end position="87"/>
    </location>
</feature>
<dbReference type="EMBL" id="ONZF01000002">
    <property type="protein sequence ID" value="SPJ23013.1"/>
    <property type="molecule type" value="Genomic_DNA"/>
</dbReference>
<organism evidence="2 3">
    <name type="scientific">Palleronia abyssalis</name>
    <dbReference type="NCBI Taxonomy" id="1501240"/>
    <lineage>
        <taxon>Bacteria</taxon>
        <taxon>Pseudomonadati</taxon>
        <taxon>Pseudomonadota</taxon>
        <taxon>Alphaproteobacteria</taxon>
        <taxon>Rhodobacterales</taxon>
        <taxon>Roseobacteraceae</taxon>
        <taxon>Palleronia</taxon>
    </lineage>
</organism>
<evidence type="ECO:0000256" key="1">
    <source>
        <dbReference type="SAM" id="Phobius"/>
    </source>
</evidence>
<dbReference type="RefSeq" id="WP_181375684.1">
    <property type="nucleotide sequence ID" value="NZ_ONZF01000002.1"/>
</dbReference>
<dbReference type="AlphaFoldDB" id="A0A2R8BSA3"/>
<keyword evidence="1" id="KW-1133">Transmembrane helix</keyword>
<dbReference type="Proteomes" id="UP000244912">
    <property type="component" value="Unassembled WGS sequence"/>
</dbReference>
<keyword evidence="3" id="KW-1185">Reference proteome</keyword>
<evidence type="ECO:0000313" key="3">
    <source>
        <dbReference type="Proteomes" id="UP000244912"/>
    </source>
</evidence>
<evidence type="ECO:0000313" key="2">
    <source>
        <dbReference type="EMBL" id="SPJ23013.1"/>
    </source>
</evidence>
<name>A0A2R8BSA3_9RHOB</name>
<proteinExistence type="predicted"/>
<gene>
    <name evidence="2" type="ORF">PAA8504_00817</name>
</gene>
<protein>
    <submittedName>
        <fullName evidence="2">Uncharacterized protein</fullName>
    </submittedName>
</protein>
<sequence>MSMNDDDILRGLADLKQGDGADDLVARSLVDAALEHARRTPPGPSDLLVARMTRDARRASQQRRWKDRMAWTGLAAACLVGLGVGLADPGGLIGGASYAPDGIGGGYEFEFAGAVE</sequence>
<accession>A0A2R8BSA3</accession>
<keyword evidence="1" id="KW-0472">Membrane</keyword>